<name>A0A183CDL5_GLOPA</name>
<dbReference type="AlphaFoldDB" id="A0A183CDL5"/>
<protein>
    <submittedName>
        <fullName evidence="4">Uncharacterized protein</fullName>
    </submittedName>
</protein>
<proteinExistence type="predicted"/>
<keyword evidence="3" id="KW-1185">Reference proteome</keyword>
<dbReference type="WBParaSite" id="GPLIN_001096900">
    <property type="protein sequence ID" value="GPLIN_001096900"/>
    <property type="gene ID" value="GPLIN_001096900"/>
</dbReference>
<dbReference type="Proteomes" id="UP000050741">
    <property type="component" value="Unassembled WGS sequence"/>
</dbReference>
<feature type="coiled-coil region" evidence="1">
    <location>
        <begin position="76"/>
        <end position="217"/>
    </location>
</feature>
<evidence type="ECO:0000256" key="1">
    <source>
        <dbReference type="SAM" id="Coils"/>
    </source>
</evidence>
<reference evidence="3" key="1">
    <citation type="submission" date="2013-12" db="EMBL/GenBank/DDBJ databases">
        <authorList>
            <person name="Aslett M."/>
        </authorList>
    </citation>
    <scope>NUCLEOTIDE SEQUENCE [LARGE SCALE GENOMIC DNA]</scope>
    <source>
        <strain evidence="3">Lindley</strain>
    </source>
</reference>
<reference evidence="4" key="3">
    <citation type="submission" date="2016-06" db="UniProtKB">
        <authorList>
            <consortium name="WormBaseParasite"/>
        </authorList>
    </citation>
    <scope>IDENTIFICATION</scope>
</reference>
<feature type="region of interest" description="Disordered" evidence="2">
    <location>
        <begin position="315"/>
        <end position="342"/>
    </location>
</feature>
<evidence type="ECO:0000313" key="4">
    <source>
        <dbReference type="WBParaSite" id="GPLIN_001096900"/>
    </source>
</evidence>
<keyword evidence="1" id="KW-0175">Coiled coil</keyword>
<feature type="compositionally biased region" description="Polar residues" evidence="2">
    <location>
        <begin position="329"/>
        <end position="342"/>
    </location>
</feature>
<reference evidence="3" key="2">
    <citation type="submission" date="2014-05" db="EMBL/GenBank/DDBJ databases">
        <title>The genome and life-stage specific transcriptomes of Globodera pallida elucidate key aspects of plant parasitism by a cyst nematode.</title>
        <authorList>
            <person name="Cotton J.A."/>
            <person name="Lilley C.J."/>
            <person name="Jones L.M."/>
            <person name="Kikuchi T."/>
            <person name="Reid A.J."/>
            <person name="Thorpe P."/>
            <person name="Tsai I.J."/>
            <person name="Beasley H."/>
            <person name="Blok V."/>
            <person name="Cock P.J.A."/>
            <person name="Van den Akker S.E."/>
            <person name="Holroyd N."/>
            <person name="Hunt M."/>
            <person name="Mantelin S."/>
            <person name="Naghra H."/>
            <person name="Pain A."/>
            <person name="Palomares-Rius J.E."/>
            <person name="Zarowiecki M."/>
            <person name="Berriman M."/>
            <person name="Jones J.T."/>
            <person name="Urwin P.E."/>
        </authorList>
    </citation>
    <scope>NUCLEOTIDE SEQUENCE [LARGE SCALE GENOMIC DNA]</scope>
    <source>
        <strain evidence="3">Lindley</strain>
    </source>
</reference>
<accession>A0A183CDL5</accession>
<evidence type="ECO:0000313" key="3">
    <source>
        <dbReference type="Proteomes" id="UP000050741"/>
    </source>
</evidence>
<evidence type="ECO:0000256" key="2">
    <source>
        <dbReference type="SAM" id="MobiDB-lite"/>
    </source>
</evidence>
<organism evidence="3 4">
    <name type="scientific">Globodera pallida</name>
    <name type="common">Potato cyst nematode worm</name>
    <name type="synonym">Heterodera pallida</name>
    <dbReference type="NCBI Taxonomy" id="36090"/>
    <lineage>
        <taxon>Eukaryota</taxon>
        <taxon>Metazoa</taxon>
        <taxon>Ecdysozoa</taxon>
        <taxon>Nematoda</taxon>
        <taxon>Chromadorea</taxon>
        <taxon>Rhabditida</taxon>
        <taxon>Tylenchina</taxon>
        <taxon>Tylenchomorpha</taxon>
        <taxon>Tylenchoidea</taxon>
        <taxon>Heteroderidae</taxon>
        <taxon>Heteroderinae</taxon>
        <taxon>Globodera</taxon>
    </lineage>
</organism>
<sequence length="342" mass="38890">MSFLTNSINGVDITAIQELMWSAFVNLDPPEELRPLRDRIVELKRQQSMNSSISSASFEWLAQNGNEFGDADTLGLRNEIEEKMKMELELNKELKKEKQLQEEMKQLKEQLKNTKESIGRKLEQIEEWNSNKNSAEMKRLNMEEDLKQQQNQTEKIVSIDQFLLMQSDQKALLERLNRLEQQQTENSEQQKADQKALSALKKYQKQQQQTIDALTEEAQKVEHFSLLRAKIDELECKPKADQGEHRAKIDETIKAKFAAALQQLNMRTRWGEGNGTTATDSTAKPPWAYTCLPYPPAFYDYSPAVNLYGSSLYQNGGASSSSSVAVAGTNENVASSSGKLEK</sequence>
<feature type="compositionally biased region" description="Low complexity" evidence="2">
    <location>
        <begin position="316"/>
        <end position="328"/>
    </location>
</feature>